<dbReference type="GeneID" id="94828842"/>
<reference evidence="3" key="1">
    <citation type="submission" date="2016-10" db="EMBL/GenBank/DDBJ databases">
        <authorList>
            <person name="Benchimol M."/>
            <person name="Almeida L.G."/>
            <person name="Vasconcelos A.T."/>
            <person name="Perreira-Neves A."/>
            <person name="Rosa I.A."/>
            <person name="Tasca T."/>
            <person name="Bogo M.R."/>
            <person name="de Souza W."/>
        </authorList>
    </citation>
    <scope>NUCLEOTIDE SEQUENCE [LARGE SCALE GENOMIC DNA]</scope>
    <source>
        <strain evidence="3">K</strain>
    </source>
</reference>
<protein>
    <submittedName>
        <fullName evidence="3">Uncharacterized protein</fullName>
    </submittedName>
</protein>
<feature type="region of interest" description="Disordered" evidence="2">
    <location>
        <begin position="964"/>
        <end position="991"/>
    </location>
</feature>
<dbReference type="PANTHER" id="PTHR15073">
    <property type="entry name" value="MICROTUBULE-ASSOCIATED PROTEIN"/>
    <property type="match status" value="1"/>
</dbReference>
<dbReference type="InterPro" id="IPR051483">
    <property type="entry name" value="MAP7_domain-containing"/>
</dbReference>
<feature type="region of interest" description="Disordered" evidence="2">
    <location>
        <begin position="610"/>
        <end position="638"/>
    </location>
</feature>
<feature type="compositionally biased region" description="Acidic residues" evidence="2">
    <location>
        <begin position="1316"/>
        <end position="1329"/>
    </location>
</feature>
<feature type="compositionally biased region" description="Low complexity" evidence="2">
    <location>
        <begin position="627"/>
        <end position="638"/>
    </location>
</feature>
<feature type="compositionally biased region" description="Low complexity" evidence="2">
    <location>
        <begin position="1533"/>
        <end position="1544"/>
    </location>
</feature>
<feature type="compositionally biased region" description="Acidic residues" evidence="2">
    <location>
        <begin position="1520"/>
        <end position="1532"/>
    </location>
</feature>
<dbReference type="RefSeq" id="XP_068353017.1">
    <property type="nucleotide sequence ID" value="XM_068494138.1"/>
</dbReference>
<dbReference type="Proteomes" id="UP000179807">
    <property type="component" value="Unassembled WGS sequence"/>
</dbReference>
<feature type="compositionally biased region" description="Basic and acidic residues" evidence="2">
    <location>
        <begin position="1545"/>
        <end position="1560"/>
    </location>
</feature>
<proteinExistence type="predicted"/>
<evidence type="ECO:0000256" key="1">
    <source>
        <dbReference type="ARBA" id="ARBA00023054"/>
    </source>
</evidence>
<feature type="compositionally biased region" description="Acidic residues" evidence="2">
    <location>
        <begin position="1295"/>
        <end position="1307"/>
    </location>
</feature>
<evidence type="ECO:0000256" key="2">
    <source>
        <dbReference type="SAM" id="MobiDB-lite"/>
    </source>
</evidence>
<feature type="region of interest" description="Disordered" evidence="2">
    <location>
        <begin position="148"/>
        <end position="216"/>
    </location>
</feature>
<feature type="compositionally biased region" description="Basic residues" evidence="2">
    <location>
        <begin position="153"/>
        <end position="188"/>
    </location>
</feature>
<sequence>MNSKPVVFQIQKIVQISKSLSEALNNAISQLPPDISQTALCWVNYFYNVQLQFTIFLESYSEVLISQHLDYIKEVLNAISDFQSNLNEIDKIRSSFDFSNGLTKLSKKLQNVIQFVSFLRSIPFDFVNSLKNAVNLIEDFLSSCNKKEESKNSKKSKNKSKNKTKSKSKNHSKNKSKHQSKHPSKAHSKSRDDSESDTDSESSDSSSSTSSSSYSDIDNDTIQKLNFTKTELNKITQGKLNISSEYNDVSSIISGSRNQLSDICKKNPNNVLLNAYQYISLSCYHFYQLIKPISSTSRSLFTLAFIVNSLSIHLRSITERLDSSNKSKSIMWSDYFFNQYKNFSQLIIIYNTPQPQERRKADYNCLNDFLTQFNDLYENREELEIGDLSFDLRNCLIDVLEKLQLGNEPKIPTFLTESAKTTRSFYNKTNGLVGNKNLPLYSSNLIKCHSKRNIKRKLTSSQSMENLSLSGNRRSGISSSSYGFRLQKRKPILIDPKSPIRRKPSGRHITFNFDDKTPAHSKSLILPESTQFDPNLLLPYLENPPFIGYLIPYLREKVKVQQPPSINYVSVEEKYISTFGSFHLLSFKEAITKTKEELEMIEAELETTKKRKQRRSSIHFLKKKNSKTTGNNSKSSVKKAPVSVGLDEISTVAMKETNMFLRKCSQQLKDAKAQNDDFMRLKIVIEWYKMVCKCLPDLVNCYKKFPNDEFVVDASREYEHVKLEFDEILADIEFQHGLTLLQTVQQSAKQLSLMIVSLDTYGNNEKVKNNSQLSNSISKIRNYLTESLHCLQIIVDCNESIAPICCSEYIMNLKHSILTFIPVFNDLEMIVHNNILMFTVNSFIETLKPVASILQRIDINDKNTERDIIRQFSYLRNLTEDFLINSGMGYEFITMASNLIKECFSVSSVTNPLFIRDLNEIANVVESSFIQLDDEQKDKDCLNVYLAMRKLQIALMQRIGKSKSDNNNQIKENNEDNNEDTNEDKNDDKYEDKNEELVQLVKKNESDFNELANLIHRNAASINIENINSLSIHWVDSIHHVILAFSDLLTVLPVLNKLPYLYENVTSYFGKIINNFMFFSNPKIVPMKIYPTLNKLLSNLTTTQNFLRLKPFLVSNEKFTKMNWIKYEKFDFDKYKYGFCVNIDHLNTVNDIINKNANNHSINDQQSFDTNQSINKIKILKMINCVSDKLMQSFDPLYAKNYLCQLLIKIISSVAKIGEYFIQNRNASKRIHSINESLREIVFIETGEKLFGTSDQNSLKLLLFTGDFISNFFNLINMFILYEESLKDQEKTDSSDSDEEINDDNSNSEENKNENNDNDDSENNSEENENCSIKDEKRKKKMKKANNDDDDDDDDEYNEKYSDDDDDDDDGKSKSDSEKENRKKKPIEKPSFEEISKSINILISQLTIHNKKSAKKLKKEFSLFVENNSDDLCQLFINSHNFFVVLTAQYKKLFKGYHGMRSSRHKHVNILNSNCEINKNQSLKHQQQIEESENEVSEVSIGNFNDIFDPIYDILKEINSDSESESNSDDSADNSNSNEMNSNKKPNEKKLKEKDSKCESENNITSEQLFKEMCTMKDALDNDSNKAANSLLQLANSIKSYSYKTSKNSYSEKLVHSLAYKYQDFVEQVKQRYILLSKPIINESINSLIESIILISEMLYRRDNVMKIYDPELLLSILSSELAEASLLSPKGDDHSFVLKTITGMAVAIIHADIDEISSVIDSLKTFILSFDYFIEVCRNEINNEVLSNEMLIIIQEFASFPISFAGCFAPKICLQFLLIEAENE</sequence>
<feature type="region of interest" description="Disordered" evidence="2">
    <location>
        <begin position="1290"/>
        <end position="1389"/>
    </location>
</feature>
<keyword evidence="4" id="KW-1185">Reference proteome</keyword>
<keyword evidence="1" id="KW-0175">Coiled coil</keyword>
<evidence type="ECO:0000313" key="3">
    <source>
        <dbReference type="EMBL" id="OHS99880.1"/>
    </source>
</evidence>
<dbReference type="EMBL" id="MLAK01000982">
    <property type="protein sequence ID" value="OHS99880.1"/>
    <property type="molecule type" value="Genomic_DNA"/>
</dbReference>
<comment type="caution">
    <text evidence="3">The sequence shown here is derived from an EMBL/GenBank/DDBJ whole genome shotgun (WGS) entry which is preliminary data.</text>
</comment>
<evidence type="ECO:0000313" key="4">
    <source>
        <dbReference type="Proteomes" id="UP000179807"/>
    </source>
</evidence>
<feature type="region of interest" description="Disordered" evidence="2">
    <location>
        <begin position="1520"/>
        <end position="1562"/>
    </location>
</feature>
<dbReference type="PANTHER" id="PTHR15073:SF1">
    <property type="entry name" value="RETICULOCYTE-BINDING PROTEIN HOMOLOG 2A"/>
    <property type="match status" value="1"/>
</dbReference>
<name>A0A1J4JL93_9EUKA</name>
<feature type="compositionally biased region" description="Low complexity" evidence="2">
    <location>
        <begin position="203"/>
        <end position="216"/>
    </location>
</feature>
<dbReference type="VEuPathDB" id="TrichDB:TRFO_08185"/>
<organism evidence="3 4">
    <name type="scientific">Tritrichomonas foetus</name>
    <dbReference type="NCBI Taxonomy" id="1144522"/>
    <lineage>
        <taxon>Eukaryota</taxon>
        <taxon>Metamonada</taxon>
        <taxon>Parabasalia</taxon>
        <taxon>Tritrichomonadida</taxon>
        <taxon>Tritrichomonadidae</taxon>
        <taxon>Tritrichomonas</taxon>
    </lineage>
</organism>
<accession>A0A1J4JL93</accession>
<feature type="compositionally biased region" description="Basic residues" evidence="2">
    <location>
        <begin position="610"/>
        <end position="626"/>
    </location>
</feature>
<gene>
    <name evidence="3" type="ORF">TRFO_08185</name>
</gene>
<feature type="compositionally biased region" description="Acidic residues" evidence="2">
    <location>
        <begin position="1348"/>
        <end position="1370"/>
    </location>
</feature>
<feature type="compositionally biased region" description="Basic and acidic residues" evidence="2">
    <location>
        <begin position="1371"/>
        <end position="1389"/>
    </location>
</feature>